<feature type="compositionally biased region" description="Polar residues" evidence="1">
    <location>
        <begin position="220"/>
        <end position="229"/>
    </location>
</feature>
<accession>A0AA44W9G0</accession>
<gene>
    <name evidence="2" type="ORF">BJF96_g10236</name>
</gene>
<organism evidence="2 3">
    <name type="scientific">Verticillium dahliae</name>
    <name type="common">Verticillium wilt</name>
    <dbReference type="NCBI Taxonomy" id="27337"/>
    <lineage>
        <taxon>Eukaryota</taxon>
        <taxon>Fungi</taxon>
        <taxon>Dikarya</taxon>
        <taxon>Ascomycota</taxon>
        <taxon>Pezizomycotina</taxon>
        <taxon>Sordariomycetes</taxon>
        <taxon>Hypocreomycetidae</taxon>
        <taxon>Glomerellales</taxon>
        <taxon>Plectosphaerellaceae</taxon>
        <taxon>Verticillium</taxon>
    </lineage>
</organism>
<protein>
    <submittedName>
        <fullName evidence="2">Uncharacterized protein</fullName>
    </submittedName>
</protein>
<reference evidence="2 3" key="1">
    <citation type="submission" date="2017-12" db="EMBL/GenBank/DDBJ databases">
        <title>Comparative genomics yields insights into virulence evolution of Verticillium dahliae.</title>
        <authorList>
            <person name="Fan R."/>
            <person name="Armitage A.D."/>
            <person name="Cascant-Lopez E."/>
            <person name="Sobczyk M."/>
            <person name="Cockerton H.M."/>
            <person name="Harrison R.J."/>
        </authorList>
    </citation>
    <scope>NUCLEOTIDE SEQUENCE [LARGE SCALE GENOMIC DNA]</scope>
    <source>
        <strain evidence="2 3">12008</strain>
    </source>
</reference>
<evidence type="ECO:0000313" key="3">
    <source>
        <dbReference type="Proteomes" id="UP000236305"/>
    </source>
</evidence>
<feature type="region of interest" description="Disordered" evidence="1">
    <location>
        <begin position="44"/>
        <end position="128"/>
    </location>
</feature>
<feature type="region of interest" description="Disordered" evidence="1">
    <location>
        <begin position="210"/>
        <end position="229"/>
    </location>
</feature>
<name>A0AA44W9G0_VERDA</name>
<dbReference type="AlphaFoldDB" id="A0AA44W9G0"/>
<feature type="compositionally biased region" description="Acidic residues" evidence="1">
    <location>
        <begin position="102"/>
        <end position="126"/>
    </location>
</feature>
<dbReference type="EMBL" id="MPSH01000065">
    <property type="protein sequence ID" value="PNH26457.1"/>
    <property type="molecule type" value="Genomic_DNA"/>
</dbReference>
<evidence type="ECO:0000313" key="2">
    <source>
        <dbReference type="EMBL" id="PNH26457.1"/>
    </source>
</evidence>
<evidence type="ECO:0000256" key="1">
    <source>
        <dbReference type="SAM" id="MobiDB-lite"/>
    </source>
</evidence>
<comment type="caution">
    <text evidence="2">The sequence shown here is derived from an EMBL/GenBank/DDBJ whole genome shotgun (WGS) entry which is preliminary data.</text>
</comment>
<sequence>MLATTKSHAKFLGTLRTWWTQANIPNSFIELTSKLYKQYNDVLPTRDSVAGPSKRSWTDQWSGTEGAVASSSNKRRRGIEARGQAHELGPVSEDLPTSSAFETDDEEVEEDDDDVGEGDDADEEGKEDGMNFEALEEQLEGSLAGMVYQLEPMDAIQVLASSKVNVLLTMPHRRWARPFISFYCSEKTALRFLTKRNQVMELTQPAQFPQAPQVPHLPQLAQSYTTHSK</sequence>
<dbReference type="Proteomes" id="UP000236305">
    <property type="component" value="Unassembled WGS sequence"/>
</dbReference>
<proteinExistence type="predicted"/>